<feature type="compositionally biased region" description="Polar residues" evidence="11">
    <location>
        <begin position="735"/>
        <end position="745"/>
    </location>
</feature>
<comment type="similarity">
    <text evidence="3">Belongs to the peptidase M50A family.</text>
</comment>
<name>A0A9P0E1B4_CHRIL</name>
<protein>
    <recommendedName>
        <fullName evidence="5">Membrane-bound transcription factor site-2 protease</fullName>
        <ecNumber evidence="4">3.4.24.85</ecNumber>
    </recommendedName>
    <alternativeName>
        <fullName evidence="9">Endopeptidase S2P</fullName>
    </alternativeName>
</protein>
<evidence type="ECO:0000313" key="15">
    <source>
        <dbReference type="Proteomes" id="UP001154114"/>
    </source>
</evidence>
<reference evidence="14" key="1">
    <citation type="submission" date="2021-12" db="EMBL/GenBank/DDBJ databases">
        <authorList>
            <person name="King R."/>
        </authorList>
    </citation>
    <scope>NUCLEOTIDE SEQUENCE</scope>
</reference>
<dbReference type="Pfam" id="PF02163">
    <property type="entry name" value="Peptidase_M50"/>
    <property type="match status" value="1"/>
</dbReference>
<dbReference type="InterPro" id="IPR026092">
    <property type="entry name" value="RAI2/SOBP"/>
</dbReference>
<feature type="compositionally biased region" description="Polar residues" evidence="11">
    <location>
        <begin position="621"/>
        <end position="638"/>
    </location>
</feature>
<dbReference type="GO" id="GO:0005634">
    <property type="term" value="C:nucleus"/>
    <property type="evidence" value="ECO:0007669"/>
    <property type="project" value="TreeGrafter"/>
</dbReference>
<feature type="compositionally biased region" description="Pro residues" evidence="11">
    <location>
        <begin position="751"/>
        <end position="761"/>
    </location>
</feature>
<gene>
    <name evidence="14" type="ORF">CINC_LOCUS30</name>
</gene>
<dbReference type="Pfam" id="PF15279">
    <property type="entry name" value="SOBP"/>
    <property type="match status" value="1"/>
</dbReference>
<evidence type="ECO:0000259" key="13">
    <source>
        <dbReference type="Pfam" id="PF02163"/>
    </source>
</evidence>
<comment type="caution">
    <text evidence="14">The sequence shown here is derived from an EMBL/GenBank/DDBJ whole genome shotgun (WGS) entry which is preliminary data.</text>
</comment>
<dbReference type="InterPro" id="IPR001193">
    <property type="entry name" value="MBTPS2"/>
</dbReference>
<dbReference type="OrthoDB" id="69989at2759"/>
<feature type="domain" description="Peptidase M50" evidence="13">
    <location>
        <begin position="131"/>
        <end position="253"/>
    </location>
</feature>
<feature type="transmembrane region" description="Helical" evidence="12">
    <location>
        <begin position="73"/>
        <end position="98"/>
    </location>
</feature>
<feature type="region of interest" description="Disordered" evidence="11">
    <location>
        <begin position="621"/>
        <end position="761"/>
    </location>
</feature>
<feature type="region of interest" description="Disordered" evidence="11">
    <location>
        <begin position="863"/>
        <end position="929"/>
    </location>
</feature>
<feature type="transmembrane region" description="Helical" evidence="12">
    <location>
        <begin position="195"/>
        <end position="220"/>
    </location>
</feature>
<evidence type="ECO:0000313" key="14">
    <source>
        <dbReference type="EMBL" id="CAH1286831.1"/>
    </source>
</evidence>
<sequence>MSFTILCSFVLAFYVVIWFFDSFFKSCMHYPYYAFLEGTGLQIGILNFKWTTTAFNRFIYRWSKNLTRVLRKWYTCGYIFTIWIFLPFALWTLLTFIFEHFYETIQINNVPEVKAMLPGVNIPASDFWVYFLAIGFSTIFHELGHAMAAAQEDVQLISVGVYVFTIIPVAFVQMNSEHLNSLAVTKRLRIFCAGIWHNIATAFIALLLFFSAPILFNIAYETGIGVRITDFTDDSPLKDVRGLDKGDIVTSINSCEIKNANDWSYCLHMAHDRFGICTSAEFVAQNDEIMMETIKENDVVECCRKDDLYSFCFEYLEPKVVADSVLPGQYSCLKPRDMVKEKFTKCTEHGGYSCPRGMHCLKPSLNNHTYLIIIERKDNNAVLYLGLPYDLHKTVFTDQYFPRLGLFSFFSPSQFEKLLRYQAIVYKWTCKYKMDNKTPANPSSPPRAQVKKENEEEIKDFAETAMNELLGWYGYERLELRRWAASRARDASSPEQASEQKNKADECSWCNKSLPTEGSALQHAGATFCSELCFSQSRRANFKRAKTCDWCRHVRHTVAYVDFQDGATQLQFCSDKCLNQYKMHIFCRETQAHLDLNPHLVNASSSSNLITPELWLKNCKSRSASPASDRSGSPNQDIIPTKPSTEKTEPQKTQNRSPLPLITIAPTAKLMKQKRSSDEPLAIQKSPEAKKDIRNTKMNLRKRRTSKCSATVTSQTVRQRTSTPKAQDLRMCSPSDGSSPASTVGNALHSPPHPINHHPPPPPFPPNPMFSMPPPVFMDNHDPRVPHMFPPRLNFMPRPAFPLERPRLPPPPLLNFPTPIGQAPPVTVLVPYPVILPIPLPIPIPIPFSAFVQAHCANKVKTETKPDDVEGPLDFTMNSDKRREDDGIGNNNEPNYDTVQDTSPVCELSNERVEEDKTESEVNETGNPEQTLPKFKITRLGNKMAKIVTKSREPSESTRPLRKRRRLVEVATDDEALIPKTRKIVEV</sequence>
<comment type="subcellular location">
    <subcellularLocation>
        <location evidence="2">Membrane</location>
        <topology evidence="2">Multi-pass membrane protein</topology>
    </subcellularLocation>
</comment>
<dbReference type="InterPro" id="IPR036034">
    <property type="entry name" value="PDZ_sf"/>
</dbReference>
<dbReference type="SUPFAM" id="SSF50156">
    <property type="entry name" value="PDZ domain-like"/>
    <property type="match status" value="1"/>
</dbReference>
<evidence type="ECO:0000256" key="3">
    <source>
        <dbReference type="ARBA" id="ARBA00009989"/>
    </source>
</evidence>
<dbReference type="AlphaFoldDB" id="A0A9P0E1B4"/>
<evidence type="ECO:0000256" key="8">
    <source>
        <dbReference type="ARBA" id="ARBA00023136"/>
    </source>
</evidence>
<evidence type="ECO:0000256" key="1">
    <source>
        <dbReference type="ARBA" id="ARBA00001350"/>
    </source>
</evidence>
<evidence type="ECO:0000256" key="9">
    <source>
        <dbReference type="ARBA" id="ARBA00032658"/>
    </source>
</evidence>
<feature type="transmembrane region" description="Helical" evidence="12">
    <location>
        <begin position="5"/>
        <end position="24"/>
    </location>
</feature>
<keyword evidence="6 12" id="KW-0812">Transmembrane</keyword>
<feature type="compositionally biased region" description="Polar residues" evidence="11">
    <location>
        <begin position="889"/>
        <end position="903"/>
    </location>
</feature>
<dbReference type="PANTHER" id="PTHR23186">
    <property type="entry name" value="RETINOIC ACID-INDUCED PROTEIN 2"/>
    <property type="match status" value="1"/>
</dbReference>
<dbReference type="GO" id="GO:0004222">
    <property type="term" value="F:metalloendopeptidase activity"/>
    <property type="evidence" value="ECO:0007669"/>
    <property type="project" value="InterPro"/>
</dbReference>
<evidence type="ECO:0000256" key="4">
    <source>
        <dbReference type="ARBA" id="ARBA00012347"/>
    </source>
</evidence>
<dbReference type="PRINTS" id="PR01000">
    <property type="entry name" value="SREBPS2PTASE"/>
</dbReference>
<evidence type="ECO:0000256" key="12">
    <source>
        <dbReference type="SAM" id="Phobius"/>
    </source>
</evidence>
<dbReference type="GO" id="GO:0016020">
    <property type="term" value="C:membrane"/>
    <property type="evidence" value="ECO:0007669"/>
    <property type="project" value="UniProtKB-SubCell"/>
</dbReference>
<evidence type="ECO:0000256" key="2">
    <source>
        <dbReference type="ARBA" id="ARBA00004141"/>
    </source>
</evidence>
<dbReference type="InterPro" id="IPR008915">
    <property type="entry name" value="Peptidase_M50"/>
</dbReference>
<comment type="catalytic activity">
    <reaction evidence="1">
        <text>Cleaves several transcription factors that are type-2 transmembrane proteins within membrane-spanning domains. Known substrates include sterol regulatory element-binding protein (SREBP) -1, SREBP-2 and forms of the transcriptional activator ATF6. SREBP-2 is cleaved at the site 477-DRSRILL-|-CVLTFLCLSFNPLTSLLQWGGA-505. The residues Asn-Pro, 11 residues distal to the site of cleavage in the membrane-spanning domain, are important for cleavage by S2P endopeptidase. Replacement of either of these residues does not prevent cleavage, but there is no cleavage if both of these residues are replaced.</text>
        <dbReference type="EC" id="3.4.24.85"/>
    </reaction>
</comment>
<feature type="transmembrane region" description="Helical" evidence="12">
    <location>
        <begin position="30"/>
        <end position="52"/>
    </location>
</feature>
<accession>A0A9P0E1B4</accession>
<evidence type="ECO:0000256" key="7">
    <source>
        <dbReference type="ARBA" id="ARBA00022989"/>
    </source>
</evidence>
<dbReference type="GO" id="GO:0006508">
    <property type="term" value="P:proteolysis"/>
    <property type="evidence" value="ECO:0007669"/>
    <property type="project" value="InterPro"/>
</dbReference>
<organism evidence="14 15">
    <name type="scientific">Chrysodeixis includens</name>
    <name type="common">Soybean looper</name>
    <name type="synonym">Pseudoplusia includens</name>
    <dbReference type="NCBI Taxonomy" id="689277"/>
    <lineage>
        <taxon>Eukaryota</taxon>
        <taxon>Metazoa</taxon>
        <taxon>Ecdysozoa</taxon>
        <taxon>Arthropoda</taxon>
        <taxon>Hexapoda</taxon>
        <taxon>Insecta</taxon>
        <taxon>Pterygota</taxon>
        <taxon>Neoptera</taxon>
        <taxon>Endopterygota</taxon>
        <taxon>Lepidoptera</taxon>
        <taxon>Glossata</taxon>
        <taxon>Ditrysia</taxon>
        <taxon>Noctuoidea</taxon>
        <taxon>Noctuidae</taxon>
        <taxon>Plusiinae</taxon>
        <taxon>Chrysodeixis</taxon>
    </lineage>
</organism>
<dbReference type="EC" id="3.4.24.85" evidence="4"/>
<keyword evidence="8 12" id="KW-0472">Membrane</keyword>
<keyword evidence="15" id="KW-1185">Reference proteome</keyword>
<dbReference type="GO" id="GO:0048513">
    <property type="term" value="P:animal organ development"/>
    <property type="evidence" value="ECO:0007669"/>
    <property type="project" value="TreeGrafter"/>
</dbReference>
<feature type="transmembrane region" description="Helical" evidence="12">
    <location>
        <begin position="156"/>
        <end position="175"/>
    </location>
</feature>
<proteinExistence type="inferred from homology"/>
<dbReference type="EMBL" id="CAJCES030000003">
    <property type="protein sequence ID" value="CAH1286831.1"/>
    <property type="molecule type" value="Genomic_DNA"/>
</dbReference>
<comment type="function">
    <text evidence="10">Zinc metalloprotease that mediates intramembrane proteolysis of proteins such as ATF6, ATF6B, SREBF1/SREBP1 and SREBF2/SREBP2. Catalyzes the second step in the proteolytic activation of the sterol regulatory element-binding proteins (SREBPs) SREBF1/SREBP1 and SREBF2/SREBP2: cleaves SREBPs within the first transmembrane segment, thereby releasing the N-terminal segment with a portion of the transmembrane segment attached. Mature N-terminal SREBP fragments shuttle to the nucleus and activate gene transcription. Also mediates the second step in the proteolytic activation of the cyclic AMP-dependent transcription factor ATF-6 (ATF6 and ATF6B). Involved in intramembrane proteolysis during bone formation. In astrocytes and osteoblasts, upon DNA damage and ER stress, mediates the second step of the regulated intramembrane proteolytic activation of the transcription factor CREB3L1, leading to the inhibition of cell-cycle progression.</text>
</comment>
<evidence type="ECO:0000256" key="11">
    <source>
        <dbReference type="SAM" id="MobiDB-lite"/>
    </source>
</evidence>
<dbReference type="PANTHER" id="PTHR23186:SF4">
    <property type="entry name" value="GH22790P"/>
    <property type="match status" value="1"/>
</dbReference>
<keyword evidence="7 12" id="KW-1133">Transmembrane helix</keyword>
<evidence type="ECO:0000256" key="10">
    <source>
        <dbReference type="ARBA" id="ARBA00045828"/>
    </source>
</evidence>
<feature type="compositionally biased region" description="Polar residues" evidence="11">
    <location>
        <begin position="707"/>
        <end position="725"/>
    </location>
</feature>
<evidence type="ECO:0000256" key="6">
    <source>
        <dbReference type="ARBA" id="ARBA00022692"/>
    </source>
</evidence>
<dbReference type="Proteomes" id="UP001154114">
    <property type="component" value="Unassembled WGS sequence"/>
</dbReference>
<evidence type="ECO:0000256" key="5">
    <source>
        <dbReference type="ARBA" id="ARBA00014400"/>
    </source>
</evidence>